<gene>
    <name evidence="1" type="ORF">CR513_54638</name>
</gene>
<comment type="caution">
    <text evidence="1">The sequence shown here is derived from an EMBL/GenBank/DDBJ whole genome shotgun (WGS) entry which is preliminary data.</text>
</comment>
<reference evidence="1" key="1">
    <citation type="submission" date="2018-05" db="EMBL/GenBank/DDBJ databases">
        <title>Draft genome of Mucuna pruriens seed.</title>
        <authorList>
            <person name="Nnadi N.E."/>
            <person name="Vos R."/>
            <person name="Hasami M.H."/>
            <person name="Devisetty U.K."/>
            <person name="Aguiy J.C."/>
        </authorList>
    </citation>
    <scope>NUCLEOTIDE SEQUENCE [LARGE SCALE GENOMIC DNA]</scope>
    <source>
        <strain evidence="1">JCA_2017</strain>
    </source>
</reference>
<keyword evidence="2" id="KW-1185">Reference proteome</keyword>
<dbReference type="AlphaFoldDB" id="A0A371EKK9"/>
<protein>
    <submittedName>
        <fullName evidence="1">Uncharacterized protein</fullName>
    </submittedName>
</protein>
<accession>A0A371EKK9</accession>
<sequence length="60" mass="6958">MEESPTELRRARKEPLFPMTMKISSPLSLGDHSTLIVFKLLDEVWGFARILEHLHTMHSP</sequence>
<dbReference type="EMBL" id="QJKJ01013372">
    <property type="protein sequence ID" value="RDX66580.1"/>
    <property type="molecule type" value="Genomic_DNA"/>
</dbReference>
<feature type="non-terminal residue" evidence="1">
    <location>
        <position position="1"/>
    </location>
</feature>
<proteinExistence type="predicted"/>
<dbReference type="Proteomes" id="UP000257109">
    <property type="component" value="Unassembled WGS sequence"/>
</dbReference>
<name>A0A371EKK9_MUCPR</name>
<evidence type="ECO:0000313" key="1">
    <source>
        <dbReference type="EMBL" id="RDX66580.1"/>
    </source>
</evidence>
<evidence type="ECO:0000313" key="2">
    <source>
        <dbReference type="Proteomes" id="UP000257109"/>
    </source>
</evidence>
<organism evidence="1 2">
    <name type="scientific">Mucuna pruriens</name>
    <name type="common">Velvet bean</name>
    <name type="synonym">Dolichos pruriens</name>
    <dbReference type="NCBI Taxonomy" id="157652"/>
    <lineage>
        <taxon>Eukaryota</taxon>
        <taxon>Viridiplantae</taxon>
        <taxon>Streptophyta</taxon>
        <taxon>Embryophyta</taxon>
        <taxon>Tracheophyta</taxon>
        <taxon>Spermatophyta</taxon>
        <taxon>Magnoliopsida</taxon>
        <taxon>eudicotyledons</taxon>
        <taxon>Gunneridae</taxon>
        <taxon>Pentapetalae</taxon>
        <taxon>rosids</taxon>
        <taxon>fabids</taxon>
        <taxon>Fabales</taxon>
        <taxon>Fabaceae</taxon>
        <taxon>Papilionoideae</taxon>
        <taxon>50 kb inversion clade</taxon>
        <taxon>NPAAA clade</taxon>
        <taxon>indigoferoid/millettioid clade</taxon>
        <taxon>Phaseoleae</taxon>
        <taxon>Mucuna</taxon>
    </lineage>
</organism>